<dbReference type="Gene3D" id="3.30.470.20">
    <property type="entry name" value="ATP-grasp fold, B domain"/>
    <property type="match status" value="1"/>
</dbReference>
<keyword evidence="6 8" id="KW-0067">ATP-binding</keyword>
<evidence type="ECO:0000256" key="8">
    <source>
        <dbReference type="HAMAP-Rule" id="MF_00137"/>
    </source>
</evidence>
<dbReference type="GO" id="GO:0006189">
    <property type="term" value="P:'de novo' IMP biosynthetic process"/>
    <property type="evidence" value="ECO:0007669"/>
    <property type="project" value="UniProtKB-UniRule"/>
</dbReference>
<dbReference type="GO" id="GO:0004639">
    <property type="term" value="F:phosphoribosylaminoimidazolesuccinocarboxamide synthase activity"/>
    <property type="evidence" value="ECO:0007669"/>
    <property type="project" value="UniProtKB-UniRule"/>
</dbReference>
<dbReference type="Pfam" id="PF01259">
    <property type="entry name" value="SAICAR_synt"/>
    <property type="match status" value="1"/>
</dbReference>
<comment type="similarity">
    <text evidence="2 8">Belongs to the SAICAR synthetase family.</text>
</comment>
<evidence type="ECO:0000256" key="2">
    <source>
        <dbReference type="ARBA" id="ARBA00010190"/>
    </source>
</evidence>
<dbReference type="EC" id="6.3.2.6" evidence="8"/>
<dbReference type="PROSITE" id="PS01058">
    <property type="entry name" value="SAICAR_SYNTHETASE_2"/>
    <property type="match status" value="1"/>
</dbReference>
<dbReference type="EMBL" id="VDCI01000002">
    <property type="protein sequence ID" value="TNJ37414.1"/>
    <property type="molecule type" value="Genomic_DNA"/>
</dbReference>
<protein>
    <recommendedName>
        <fullName evidence="8">Phosphoribosylaminoimidazole-succinocarboxamide synthase</fullName>
        <ecNumber evidence="8">6.3.2.6</ecNumber>
    </recommendedName>
    <alternativeName>
        <fullName evidence="8">SAICAR synthetase</fullName>
    </alternativeName>
</protein>
<dbReference type="InterPro" id="IPR028923">
    <property type="entry name" value="SAICAR_synt/ADE2_N"/>
</dbReference>
<sequence length="236" mass="26868">MTTKKELLHEGKAKKVFLTDNPDLVIQEFKDDATAFNNKKKGSIRNKGIVNNAISCKLFTYLQENGVQTHLVEKLSDREMLCKKLSIIMVEVVTRNVAAGSLVRRYGFEEGTVLQEPIIELYLKDDDLDDPLMNDSHALALNLATQEEIATLKAEAAKINQLLRKFFADRKLTLVDFKLEFGRHNGAILLGDEISPDTCRFWDSETGEKMDKDRFRFDLGDVEAAYTEVEHRVLDL</sequence>
<gene>
    <name evidence="8" type="primary">purC</name>
    <name evidence="10" type="ORF">FGF68_04180</name>
</gene>
<evidence type="ECO:0000259" key="9">
    <source>
        <dbReference type="Pfam" id="PF01259"/>
    </source>
</evidence>
<comment type="catalytic activity">
    <reaction evidence="7 8">
        <text>5-amino-1-(5-phospho-D-ribosyl)imidazole-4-carboxylate + L-aspartate + ATP = (2S)-2-[5-amino-1-(5-phospho-beta-D-ribosyl)imidazole-4-carboxamido]succinate + ADP + phosphate + 2 H(+)</text>
        <dbReference type="Rhea" id="RHEA:22628"/>
        <dbReference type="ChEBI" id="CHEBI:15378"/>
        <dbReference type="ChEBI" id="CHEBI:29991"/>
        <dbReference type="ChEBI" id="CHEBI:30616"/>
        <dbReference type="ChEBI" id="CHEBI:43474"/>
        <dbReference type="ChEBI" id="CHEBI:58443"/>
        <dbReference type="ChEBI" id="CHEBI:77657"/>
        <dbReference type="ChEBI" id="CHEBI:456216"/>
        <dbReference type="EC" id="6.3.2.6"/>
    </reaction>
</comment>
<evidence type="ECO:0000256" key="1">
    <source>
        <dbReference type="ARBA" id="ARBA00004672"/>
    </source>
</evidence>
<keyword evidence="4 8" id="KW-0547">Nucleotide-binding</keyword>
<dbReference type="InterPro" id="IPR001636">
    <property type="entry name" value="SAICAR_synth"/>
</dbReference>
<dbReference type="GO" id="GO:0005524">
    <property type="term" value="F:ATP binding"/>
    <property type="evidence" value="ECO:0007669"/>
    <property type="project" value="UniProtKB-KW"/>
</dbReference>
<evidence type="ECO:0000256" key="4">
    <source>
        <dbReference type="ARBA" id="ARBA00022741"/>
    </source>
</evidence>
<dbReference type="InterPro" id="IPR018236">
    <property type="entry name" value="SAICAR_synthetase_CS"/>
</dbReference>
<dbReference type="PANTHER" id="PTHR43599:SF3">
    <property type="entry name" value="SI:DKEY-6E2.2"/>
    <property type="match status" value="1"/>
</dbReference>
<dbReference type="SUPFAM" id="SSF56104">
    <property type="entry name" value="SAICAR synthase-like"/>
    <property type="match status" value="1"/>
</dbReference>
<name>A0A5C4S1T0_PROVB</name>
<dbReference type="CDD" id="cd01415">
    <property type="entry name" value="SAICAR_synt_PurC"/>
    <property type="match status" value="1"/>
</dbReference>
<dbReference type="GO" id="GO:0009236">
    <property type="term" value="P:cobalamin biosynthetic process"/>
    <property type="evidence" value="ECO:0007669"/>
    <property type="project" value="InterPro"/>
</dbReference>
<accession>A0A5C4S1T0</accession>
<dbReference type="RefSeq" id="WP_068866821.1">
    <property type="nucleotide sequence ID" value="NZ_VDCI01000002.1"/>
</dbReference>
<dbReference type="Proteomes" id="UP000309544">
    <property type="component" value="Unassembled WGS sequence"/>
</dbReference>
<dbReference type="InterPro" id="IPR050089">
    <property type="entry name" value="SAICAR_synthetase"/>
</dbReference>
<evidence type="ECO:0000256" key="3">
    <source>
        <dbReference type="ARBA" id="ARBA00022598"/>
    </source>
</evidence>
<dbReference type="HAMAP" id="MF_00137">
    <property type="entry name" value="SAICAR_synth"/>
    <property type="match status" value="1"/>
</dbReference>
<reference evidence="10 11" key="1">
    <citation type="submission" date="2019-05" db="EMBL/GenBank/DDBJ databases">
        <title>Draft Whole-Genome sequence of the green sulfur bacterium Prosthecochloris vibrioformis DSM 260.</title>
        <authorList>
            <person name="Meyer T.E."/>
            <person name="Kyndt J.A."/>
        </authorList>
    </citation>
    <scope>NUCLEOTIDE SEQUENCE [LARGE SCALE GENOMIC DNA]</scope>
    <source>
        <strain evidence="10 11">DSM 260</strain>
    </source>
</reference>
<keyword evidence="3 8" id="KW-0436">Ligase</keyword>
<evidence type="ECO:0000313" key="11">
    <source>
        <dbReference type="Proteomes" id="UP000309544"/>
    </source>
</evidence>
<comment type="caution">
    <text evidence="10">The sequence shown here is derived from an EMBL/GenBank/DDBJ whole genome shotgun (WGS) entry which is preliminary data.</text>
</comment>
<keyword evidence="5 8" id="KW-0658">Purine biosynthesis</keyword>
<feature type="domain" description="SAICAR synthetase/ADE2 N-terminal" evidence="9">
    <location>
        <begin position="8"/>
        <end position="232"/>
    </location>
</feature>
<proteinExistence type="inferred from homology"/>
<dbReference type="UniPathway" id="UPA00074">
    <property type="reaction ID" value="UER00131"/>
</dbReference>
<evidence type="ECO:0000256" key="7">
    <source>
        <dbReference type="ARBA" id="ARBA00048475"/>
    </source>
</evidence>
<evidence type="ECO:0000256" key="6">
    <source>
        <dbReference type="ARBA" id="ARBA00022840"/>
    </source>
</evidence>
<dbReference type="Gene3D" id="3.30.200.20">
    <property type="entry name" value="Phosphorylase Kinase, domain 1"/>
    <property type="match status" value="1"/>
</dbReference>
<comment type="pathway">
    <text evidence="1 8">Purine metabolism; IMP biosynthesis via de novo pathway; 5-amino-1-(5-phospho-D-ribosyl)imidazole-4-carboxamide from 5-amino-1-(5-phospho-D-ribosyl)imidazole-4-carboxylate: step 1/2.</text>
</comment>
<keyword evidence="11" id="KW-1185">Reference proteome</keyword>
<dbReference type="NCBIfam" id="TIGR00081">
    <property type="entry name" value="purC"/>
    <property type="match status" value="1"/>
</dbReference>
<dbReference type="FunFam" id="3.30.470.20:FF:000006">
    <property type="entry name" value="Phosphoribosylaminoimidazole-succinocarboxamide synthase"/>
    <property type="match status" value="1"/>
</dbReference>
<dbReference type="PANTHER" id="PTHR43599">
    <property type="entry name" value="MULTIFUNCTIONAL PROTEIN ADE2"/>
    <property type="match status" value="1"/>
</dbReference>
<dbReference type="AlphaFoldDB" id="A0A5C4S1T0"/>
<evidence type="ECO:0000313" key="10">
    <source>
        <dbReference type="EMBL" id="TNJ37414.1"/>
    </source>
</evidence>
<dbReference type="InterPro" id="IPR033934">
    <property type="entry name" value="SAICAR_synt_PurC"/>
</dbReference>
<evidence type="ECO:0000256" key="5">
    <source>
        <dbReference type="ARBA" id="ARBA00022755"/>
    </source>
</evidence>
<organism evidence="10 11">
    <name type="scientific">Prosthecochloris vibrioformis</name>
    <name type="common">Chlorobium vibrioforme</name>
    <dbReference type="NCBI Taxonomy" id="1098"/>
    <lineage>
        <taxon>Bacteria</taxon>
        <taxon>Pseudomonadati</taxon>
        <taxon>Chlorobiota</taxon>
        <taxon>Chlorobiia</taxon>
        <taxon>Chlorobiales</taxon>
        <taxon>Chlorobiaceae</taxon>
        <taxon>Prosthecochloris</taxon>
    </lineage>
</organism>